<dbReference type="EMBL" id="JASSZA010000013">
    <property type="protein sequence ID" value="KAK2095775.1"/>
    <property type="molecule type" value="Genomic_DNA"/>
</dbReference>
<evidence type="ECO:0000313" key="2">
    <source>
        <dbReference type="Proteomes" id="UP001266305"/>
    </source>
</evidence>
<feature type="non-terminal residue" evidence="1">
    <location>
        <position position="69"/>
    </location>
</feature>
<dbReference type="Proteomes" id="UP001266305">
    <property type="component" value="Unassembled WGS sequence"/>
</dbReference>
<organism evidence="1 2">
    <name type="scientific">Saguinus oedipus</name>
    <name type="common">Cotton-top tamarin</name>
    <name type="synonym">Oedipomidas oedipus</name>
    <dbReference type="NCBI Taxonomy" id="9490"/>
    <lineage>
        <taxon>Eukaryota</taxon>
        <taxon>Metazoa</taxon>
        <taxon>Chordata</taxon>
        <taxon>Craniata</taxon>
        <taxon>Vertebrata</taxon>
        <taxon>Euteleostomi</taxon>
        <taxon>Mammalia</taxon>
        <taxon>Eutheria</taxon>
        <taxon>Euarchontoglires</taxon>
        <taxon>Primates</taxon>
        <taxon>Haplorrhini</taxon>
        <taxon>Platyrrhini</taxon>
        <taxon>Cebidae</taxon>
        <taxon>Callitrichinae</taxon>
        <taxon>Saguinus</taxon>
    </lineage>
</organism>
<accession>A0ABQ9UGC0</accession>
<reference evidence="1 2" key="1">
    <citation type="submission" date="2023-05" db="EMBL/GenBank/DDBJ databases">
        <title>B98-5 Cell Line De Novo Hybrid Assembly: An Optical Mapping Approach.</title>
        <authorList>
            <person name="Kananen K."/>
            <person name="Auerbach J.A."/>
            <person name="Kautto E."/>
            <person name="Blachly J.S."/>
        </authorList>
    </citation>
    <scope>NUCLEOTIDE SEQUENCE [LARGE SCALE GENOMIC DNA]</scope>
    <source>
        <strain evidence="1">B95-8</strain>
        <tissue evidence="1">Cell line</tissue>
    </source>
</reference>
<comment type="caution">
    <text evidence="1">The sequence shown here is derived from an EMBL/GenBank/DDBJ whole genome shotgun (WGS) entry which is preliminary data.</text>
</comment>
<name>A0ABQ9UGC0_SAGOE</name>
<proteinExistence type="predicted"/>
<protein>
    <submittedName>
        <fullName evidence="1">Uncharacterized protein</fullName>
    </submittedName>
</protein>
<gene>
    <name evidence="1" type="ORF">P7K49_027191</name>
</gene>
<evidence type="ECO:0000313" key="1">
    <source>
        <dbReference type="EMBL" id="KAK2095775.1"/>
    </source>
</evidence>
<keyword evidence="2" id="KW-1185">Reference proteome</keyword>
<sequence length="69" mass="7646">MAPLSHRQELTLNHRSSSVVEAMLIMDASSSTGRGHSLEAMPTPWRQLCDLRGSQYQNSIAFIAHIIVP</sequence>